<sequence>MSQNTIGKTFRSYFFWTHPRGSFHYDVMVTLILAFIFITPRFWDFGDKAPENGALAGPIQVLRDGNYGLVITVPANSVNVTPDADIRTVRKALHVAIQPVTGDAVSVVKWETADYDANGKPGSWKVWAHR</sequence>
<proteinExistence type="predicted"/>
<name>A0ABW1EGU5_9BACT</name>
<evidence type="ECO:0000313" key="3">
    <source>
        <dbReference type="Proteomes" id="UP001596091"/>
    </source>
</evidence>
<protein>
    <submittedName>
        <fullName evidence="2">Uncharacterized protein</fullName>
    </submittedName>
</protein>
<comment type="caution">
    <text evidence="2">The sequence shown here is derived from an EMBL/GenBank/DDBJ whole genome shotgun (WGS) entry which is preliminary data.</text>
</comment>
<keyword evidence="3" id="KW-1185">Reference proteome</keyword>
<evidence type="ECO:0000313" key="2">
    <source>
        <dbReference type="EMBL" id="MFC5862583.1"/>
    </source>
</evidence>
<reference evidence="3" key="1">
    <citation type="journal article" date="2019" name="Int. J. Syst. Evol. Microbiol.">
        <title>The Global Catalogue of Microorganisms (GCM) 10K type strain sequencing project: providing services to taxonomists for standard genome sequencing and annotation.</title>
        <authorList>
            <consortium name="The Broad Institute Genomics Platform"/>
            <consortium name="The Broad Institute Genome Sequencing Center for Infectious Disease"/>
            <person name="Wu L."/>
            <person name="Ma J."/>
        </authorList>
    </citation>
    <scope>NUCLEOTIDE SEQUENCE [LARGE SCALE GENOMIC DNA]</scope>
    <source>
        <strain evidence="3">JCM 4087</strain>
    </source>
</reference>
<keyword evidence="1" id="KW-0472">Membrane</keyword>
<accession>A0ABW1EGU5</accession>
<gene>
    <name evidence="2" type="ORF">ACFPT7_09800</name>
</gene>
<feature type="transmembrane region" description="Helical" evidence="1">
    <location>
        <begin position="23"/>
        <end position="43"/>
    </location>
</feature>
<keyword evidence="1" id="KW-1133">Transmembrane helix</keyword>
<dbReference type="RefSeq" id="WP_263336121.1">
    <property type="nucleotide sequence ID" value="NZ_JAGSYH010000003.1"/>
</dbReference>
<dbReference type="EMBL" id="JBHSPH010000002">
    <property type="protein sequence ID" value="MFC5862583.1"/>
    <property type="molecule type" value="Genomic_DNA"/>
</dbReference>
<dbReference type="Proteomes" id="UP001596091">
    <property type="component" value="Unassembled WGS sequence"/>
</dbReference>
<organism evidence="2 3">
    <name type="scientific">Acidicapsa dinghuensis</name>
    <dbReference type="NCBI Taxonomy" id="2218256"/>
    <lineage>
        <taxon>Bacteria</taxon>
        <taxon>Pseudomonadati</taxon>
        <taxon>Acidobacteriota</taxon>
        <taxon>Terriglobia</taxon>
        <taxon>Terriglobales</taxon>
        <taxon>Acidobacteriaceae</taxon>
        <taxon>Acidicapsa</taxon>
    </lineage>
</organism>
<evidence type="ECO:0000256" key="1">
    <source>
        <dbReference type="SAM" id="Phobius"/>
    </source>
</evidence>
<keyword evidence="1" id="KW-0812">Transmembrane</keyword>